<comment type="caution">
    <text evidence="1">The sequence shown here is derived from an EMBL/GenBank/DDBJ whole genome shotgun (WGS) entry which is preliminary data.</text>
</comment>
<dbReference type="AlphaFoldDB" id="A0A8H9F7W4"/>
<organism evidence="1 2">
    <name type="scientific">Lactobacillus helveticus</name>
    <name type="common">Lactobacillus suntoryeus</name>
    <dbReference type="NCBI Taxonomy" id="1587"/>
    <lineage>
        <taxon>Bacteria</taxon>
        <taxon>Bacillati</taxon>
        <taxon>Bacillota</taxon>
        <taxon>Bacilli</taxon>
        <taxon>Lactobacillales</taxon>
        <taxon>Lactobacillaceae</taxon>
        <taxon>Lactobacillus</taxon>
    </lineage>
</organism>
<name>A0A8H9F7W4_LACHE</name>
<evidence type="ECO:0000313" key="1">
    <source>
        <dbReference type="EMBL" id="GFO99188.1"/>
    </source>
</evidence>
<sequence length="119" mass="13870">MHNATFLNDNKFVAVYHISTKHRFEYWEVTRHGDSWQPVEIGATKGEFMRNNSQVQGIAYDKKRAHIYLAFNDYLFKVNRDGMVLANGRFHTGCEFEGICVNNSHLLINCRRKHGILIP</sequence>
<protein>
    <submittedName>
        <fullName evidence="1">Uncharacterized protein</fullName>
    </submittedName>
</protein>
<dbReference type="EMBL" id="BLYO01000206">
    <property type="protein sequence ID" value="GFO99188.1"/>
    <property type="molecule type" value="Genomic_DNA"/>
</dbReference>
<proteinExistence type="predicted"/>
<gene>
    <name evidence="1" type="ORF">LHEH8_09440</name>
</gene>
<reference evidence="1" key="1">
    <citation type="submission" date="2020-07" db="EMBL/GenBank/DDBJ databases">
        <title>Draft genome sequence of Lactobacillus helveticus strain H-8.</title>
        <authorList>
            <person name="Endo A."/>
            <person name="Maeno S."/>
            <person name="Kido Y."/>
        </authorList>
    </citation>
    <scope>NUCLEOTIDE SEQUENCE</scope>
    <source>
        <strain evidence="1">H-8</strain>
    </source>
</reference>
<dbReference type="RefSeq" id="WP_236652605.1">
    <property type="nucleotide sequence ID" value="NZ_BLYO01000206.1"/>
</dbReference>
<accession>A0A8H9F7W4</accession>
<dbReference type="Proteomes" id="UP000618094">
    <property type="component" value="Unassembled WGS sequence"/>
</dbReference>
<evidence type="ECO:0000313" key="2">
    <source>
        <dbReference type="Proteomes" id="UP000618094"/>
    </source>
</evidence>